<feature type="compositionally biased region" description="Basic and acidic residues" evidence="1">
    <location>
        <begin position="19"/>
        <end position="32"/>
    </location>
</feature>
<evidence type="ECO:0000256" key="1">
    <source>
        <dbReference type="SAM" id="MobiDB-lite"/>
    </source>
</evidence>
<evidence type="ECO:0000313" key="2">
    <source>
        <dbReference type="EMBL" id="KAK2813581.1"/>
    </source>
</evidence>
<evidence type="ECO:0000313" key="3">
    <source>
        <dbReference type="Proteomes" id="UP001187415"/>
    </source>
</evidence>
<dbReference type="EMBL" id="JAUPFM010000081">
    <property type="protein sequence ID" value="KAK2813581.1"/>
    <property type="molecule type" value="Genomic_DNA"/>
</dbReference>
<dbReference type="AlphaFoldDB" id="A0AA88LMY5"/>
<organism evidence="2 3">
    <name type="scientific">Channa striata</name>
    <name type="common">Snakehead murrel</name>
    <name type="synonym">Ophicephalus striatus</name>
    <dbReference type="NCBI Taxonomy" id="64152"/>
    <lineage>
        <taxon>Eukaryota</taxon>
        <taxon>Metazoa</taxon>
        <taxon>Chordata</taxon>
        <taxon>Craniata</taxon>
        <taxon>Vertebrata</taxon>
        <taxon>Euteleostomi</taxon>
        <taxon>Actinopterygii</taxon>
        <taxon>Neopterygii</taxon>
        <taxon>Teleostei</taxon>
        <taxon>Neoteleostei</taxon>
        <taxon>Acanthomorphata</taxon>
        <taxon>Anabantaria</taxon>
        <taxon>Anabantiformes</taxon>
        <taxon>Channoidei</taxon>
        <taxon>Channidae</taxon>
        <taxon>Channa</taxon>
    </lineage>
</organism>
<feature type="region of interest" description="Disordered" evidence="1">
    <location>
        <begin position="1"/>
        <end position="32"/>
    </location>
</feature>
<dbReference type="Proteomes" id="UP001187415">
    <property type="component" value="Unassembled WGS sequence"/>
</dbReference>
<gene>
    <name evidence="2" type="ORF">Q5P01_000738</name>
</gene>
<reference evidence="2" key="1">
    <citation type="submission" date="2023-07" db="EMBL/GenBank/DDBJ databases">
        <title>Chromosome-level Genome Assembly of Striped Snakehead (Channa striata).</title>
        <authorList>
            <person name="Liu H."/>
        </authorList>
    </citation>
    <scope>NUCLEOTIDE SEQUENCE</scope>
    <source>
        <strain evidence="2">Gz</strain>
        <tissue evidence="2">Muscle</tissue>
    </source>
</reference>
<name>A0AA88LMY5_CHASR</name>
<accession>A0AA88LMY5</accession>
<comment type="caution">
    <text evidence="2">The sequence shown here is derived from an EMBL/GenBank/DDBJ whole genome shotgun (WGS) entry which is preliminary data.</text>
</comment>
<feature type="region of interest" description="Disordered" evidence="1">
    <location>
        <begin position="239"/>
        <end position="268"/>
    </location>
</feature>
<proteinExistence type="predicted"/>
<protein>
    <submittedName>
        <fullName evidence="2">Uncharacterized protein</fullName>
    </submittedName>
</protein>
<sequence length="268" mass="29339">MVERGASLPQGDGALSRLHCAESDQPGDERSKYWEVRAHGRRSLLSVWRTRPHGAREPESRVGEQVRVQVQGCVRAEVERTGESSFTTVDRHGRALRIERSADPRPPLKLTDGSLSSFRETVSVFSDVAFRIRGDEAVPALVLSRLSDEWGACFSPSCTPTCARFDVVRRDIRGADVSSTRVYTGDGLSLYECVSSWKTDTCLVFDQGCRGEIPRTLCALAMGDGKLGVDFTMRAARRRRRLGSERSGPVGPGPAVEEAGPTHLPGPV</sequence>
<keyword evidence="3" id="KW-1185">Reference proteome</keyword>